<feature type="transmembrane region" description="Helical" evidence="2">
    <location>
        <begin position="239"/>
        <end position="258"/>
    </location>
</feature>
<keyword evidence="2" id="KW-0812">Transmembrane</keyword>
<evidence type="ECO:0000256" key="3">
    <source>
        <dbReference type="SAM" id="SignalP"/>
    </source>
</evidence>
<evidence type="ECO:0008006" key="6">
    <source>
        <dbReference type="Google" id="ProtNLM"/>
    </source>
</evidence>
<dbReference type="Proteomes" id="UP001153069">
    <property type="component" value="Unassembled WGS sequence"/>
</dbReference>
<evidence type="ECO:0000256" key="2">
    <source>
        <dbReference type="SAM" id="Phobius"/>
    </source>
</evidence>
<dbReference type="AlphaFoldDB" id="A0A9N8HXR6"/>
<accession>A0A9N8HXR6</accession>
<keyword evidence="5" id="KW-1185">Reference proteome</keyword>
<evidence type="ECO:0000313" key="4">
    <source>
        <dbReference type="EMBL" id="CAB9528670.1"/>
    </source>
</evidence>
<reference evidence="4" key="1">
    <citation type="submission" date="2020-06" db="EMBL/GenBank/DDBJ databases">
        <authorList>
            <consortium name="Plant Systems Biology data submission"/>
        </authorList>
    </citation>
    <scope>NUCLEOTIDE SEQUENCE</scope>
    <source>
        <strain evidence="4">D6</strain>
    </source>
</reference>
<evidence type="ECO:0000313" key="5">
    <source>
        <dbReference type="Proteomes" id="UP001153069"/>
    </source>
</evidence>
<feature type="region of interest" description="Disordered" evidence="1">
    <location>
        <begin position="306"/>
        <end position="357"/>
    </location>
</feature>
<name>A0A9N8HXR6_9STRA</name>
<dbReference type="EMBL" id="CAICTM010002286">
    <property type="protein sequence ID" value="CAB9528670.1"/>
    <property type="molecule type" value="Genomic_DNA"/>
</dbReference>
<dbReference type="OrthoDB" id="44485at2759"/>
<proteinExistence type="predicted"/>
<gene>
    <name evidence="4" type="ORF">SEMRO_2288_G322060.1</name>
</gene>
<sequence>MTIWALVITTTYTANLASLFVEARVELVIVDSLEKAVVYGYPVCTLAYSSSDNFLKKTVPKLHRVQRVDDRSSFESLTKGECALALTYVDKWLSAKLNPEYNPSCNLEWVGDRVKNIKSGFAVKADSGDKCSSLVRDVVNLHFIELIEKGVLAEAWRKRREMENNGDHCGYVDDAHQDSNRQLQFHSNQPELTSNGRNVSPGRRMLSVKGGAKAPGGATDGATVSSATLTVQQMLGTFIMHWGAMLVAIVVSCISAYIQKLNCCQKKEQVVEKVVYRKNGPIIGIPPRLNTVVVHNLEDSALYIGHNPSELGSSPTNDRRQENAHLANEGSSENKDESGVYSMHESESSPQNNGFHAPTWQAGLAALDAKMDMLLQTMQEGGGQEEGVWVGKYTVQS</sequence>
<comment type="caution">
    <text evidence="4">The sequence shown here is derived from an EMBL/GenBank/DDBJ whole genome shotgun (WGS) entry which is preliminary data.</text>
</comment>
<keyword evidence="2" id="KW-0472">Membrane</keyword>
<evidence type="ECO:0000256" key="1">
    <source>
        <dbReference type="SAM" id="MobiDB-lite"/>
    </source>
</evidence>
<organism evidence="4 5">
    <name type="scientific">Seminavis robusta</name>
    <dbReference type="NCBI Taxonomy" id="568900"/>
    <lineage>
        <taxon>Eukaryota</taxon>
        <taxon>Sar</taxon>
        <taxon>Stramenopiles</taxon>
        <taxon>Ochrophyta</taxon>
        <taxon>Bacillariophyta</taxon>
        <taxon>Bacillariophyceae</taxon>
        <taxon>Bacillariophycidae</taxon>
        <taxon>Naviculales</taxon>
        <taxon>Naviculaceae</taxon>
        <taxon>Seminavis</taxon>
    </lineage>
</organism>
<keyword evidence="3" id="KW-0732">Signal</keyword>
<protein>
    <recommendedName>
        <fullName evidence="6">Ionotropic glutamate receptor C-terminal domain-containing protein</fullName>
    </recommendedName>
</protein>
<dbReference type="SUPFAM" id="SSF53850">
    <property type="entry name" value="Periplasmic binding protein-like II"/>
    <property type="match status" value="1"/>
</dbReference>
<feature type="chain" id="PRO_5040383310" description="Ionotropic glutamate receptor C-terminal domain-containing protein" evidence="3">
    <location>
        <begin position="18"/>
        <end position="397"/>
    </location>
</feature>
<keyword evidence="2" id="KW-1133">Transmembrane helix</keyword>
<feature type="signal peptide" evidence="3">
    <location>
        <begin position="1"/>
        <end position="17"/>
    </location>
</feature>